<dbReference type="SUPFAM" id="SSF56059">
    <property type="entry name" value="Glutathione synthetase ATP-binding domain-like"/>
    <property type="match status" value="1"/>
</dbReference>
<dbReference type="GO" id="GO:0005524">
    <property type="term" value="F:ATP binding"/>
    <property type="evidence" value="ECO:0007669"/>
    <property type="project" value="InterPro"/>
</dbReference>
<protein>
    <recommendedName>
        <fullName evidence="1">ATP-grasp fold PylC-type domain-containing protein</fullName>
    </recommendedName>
</protein>
<dbReference type="GO" id="GO:0046872">
    <property type="term" value="F:metal ion binding"/>
    <property type="evidence" value="ECO:0007669"/>
    <property type="project" value="InterPro"/>
</dbReference>
<dbReference type="EMBL" id="LQBM01000004">
    <property type="protein sequence ID" value="KUG57817.1"/>
    <property type="molecule type" value="Genomic_DNA"/>
</dbReference>
<name>A0A0W8ID09_9MICC</name>
<accession>A0A0W8ID09</accession>
<dbReference type="Proteomes" id="UP000054023">
    <property type="component" value="Unassembled WGS sequence"/>
</dbReference>
<organism evidence="2 3">
    <name type="scientific">Nesterenkonia jeotgali</name>
    <dbReference type="NCBI Taxonomy" id="317018"/>
    <lineage>
        <taxon>Bacteria</taxon>
        <taxon>Bacillati</taxon>
        <taxon>Actinomycetota</taxon>
        <taxon>Actinomycetes</taxon>
        <taxon>Micrococcales</taxon>
        <taxon>Micrococcaceae</taxon>
        <taxon>Nesterenkonia</taxon>
    </lineage>
</organism>
<evidence type="ECO:0000313" key="2">
    <source>
        <dbReference type="EMBL" id="KUG57817.1"/>
    </source>
</evidence>
<comment type="caution">
    <text evidence="2">The sequence shown here is derived from an EMBL/GenBank/DDBJ whole genome shotgun (WGS) entry which is preliminary data.</text>
</comment>
<dbReference type="InterPro" id="IPR003806">
    <property type="entry name" value="ATP-grasp_PylC-type"/>
</dbReference>
<sequence>MDVRIMVIGGIALAAATRIPPFIVGDGRLTAGELIAQLQTARQEHVYLKSRQLNVDHRYLARHGTALDEVVAADRVQFLNGTANLSLGGIAVDLTDTIPREALDLAEQVCASIPGLGFAGVDILMPDLSTLEGASIIEVNTSPNLLVHDAPAFGLPRSVAAAVADALAPPREEEPEAAVEPRVGTRSGGLLAKIRDRWRRP</sequence>
<dbReference type="Gene3D" id="3.30.470.20">
    <property type="entry name" value="ATP-grasp fold, B domain"/>
    <property type="match status" value="1"/>
</dbReference>
<gene>
    <name evidence="2" type="ORF">AVL63_04655</name>
</gene>
<proteinExistence type="predicted"/>
<feature type="domain" description="ATP-grasp fold PylC-type" evidence="1">
    <location>
        <begin position="82"/>
        <end position="141"/>
    </location>
</feature>
<dbReference type="STRING" id="317018.AVL63_04655"/>
<evidence type="ECO:0000313" key="3">
    <source>
        <dbReference type="Proteomes" id="UP000054023"/>
    </source>
</evidence>
<dbReference type="Pfam" id="PF02655">
    <property type="entry name" value="ATP-grasp_3"/>
    <property type="match status" value="1"/>
</dbReference>
<keyword evidence="3" id="KW-1185">Reference proteome</keyword>
<evidence type="ECO:0000259" key="1">
    <source>
        <dbReference type="Pfam" id="PF02655"/>
    </source>
</evidence>
<reference evidence="3" key="1">
    <citation type="submission" date="2015-12" db="EMBL/GenBank/DDBJ databases">
        <authorList>
            <person name="Nair G.R."/>
            <person name="Kaur G."/>
            <person name="Mayilraj S."/>
        </authorList>
    </citation>
    <scope>NUCLEOTIDE SEQUENCE [LARGE SCALE GENOMIC DNA]</scope>
    <source>
        <strain evidence="3">CD08_7</strain>
    </source>
</reference>
<dbReference type="AlphaFoldDB" id="A0A0W8ID09"/>